<gene>
    <name evidence="1" type="ORF">VM99_26360</name>
</gene>
<proteinExistence type="predicted"/>
<reference evidence="2" key="2">
    <citation type="submission" date="2015-03" db="EMBL/GenBank/DDBJ databases">
        <authorList>
            <person name="Deng P."/>
            <person name="Lu S."/>
        </authorList>
    </citation>
    <scope>NUCLEOTIDE SEQUENCE [LARGE SCALE GENOMIC DNA]</scope>
    <source>
        <strain evidence="2">UFB2</strain>
    </source>
</reference>
<organism evidence="1 2">
    <name type="scientific">Pseudomonas chlororaphis</name>
    <dbReference type="NCBI Taxonomy" id="587753"/>
    <lineage>
        <taxon>Bacteria</taxon>
        <taxon>Pseudomonadati</taxon>
        <taxon>Pseudomonadota</taxon>
        <taxon>Gammaproteobacteria</taxon>
        <taxon>Pseudomonadales</taxon>
        <taxon>Pseudomonadaceae</taxon>
        <taxon>Pseudomonas</taxon>
    </lineage>
</organism>
<dbReference type="EMBL" id="CP011020">
    <property type="protein sequence ID" value="AKK01406.1"/>
    <property type="molecule type" value="Genomic_DNA"/>
</dbReference>
<evidence type="ECO:0000313" key="2">
    <source>
        <dbReference type="Proteomes" id="UP000035212"/>
    </source>
</evidence>
<name>A0A0G3GJH9_9PSED</name>
<reference evidence="1 2" key="1">
    <citation type="journal article" date="2015" name="Stand. Genomic Sci.">
        <title>Complete genome of Pseudomonas chlororaphis strain UFB2, a soil bacterium with antibacterial activity against bacterial canker pathogen of tomato.</title>
        <authorList>
            <person name="Deng P."/>
            <person name="Wang X."/>
            <person name="Baird S.M."/>
            <person name="Lu S.E."/>
        </authorList>
    </citation>
    <scope>NUCLEOTIDE SEQUENCE [LARGE SCALE GENOMIC DNA]</scope>
    <source>
        <strain evidence="1 2">UFB2</strain>
    </source>
</reference>
<dbReference type="Proteomes" id="UP000035212">
    <property type="component" value="Chromosome"/>
</dbReference>
<dbReference type="AlphaFoldDB" id="A0A0G3GJH9"/>
<evidence type="ECO:0000313" key="1">
    <source>
        <dbReference type="EMBL" id="AKK01406.1"/>
    </source>
</evidence>
<sequence length="90" mass="10733">MPKIFFYFGKPAQKGPFFTAYDYLSHDEVLKMFDFLKKRRETEQQRKIKRVMDAQEAFLALCETSTPMTLQEELNAIAKSFEQGRRDDRE</sequence>
<protein>
    <submittedName>
        <fullName evidence="1">Uncharacterized protein</fullName>
    </submittedName>
</protein>
<accession>A0A0G3GJH9</accession>